<dbReference type="InterPro" id="IPR048020">
    <property type="entry name" value="Transpos_IS3"/>
</dbReference>
<reference evidence="2 3" key="3">
    <citation type="journal article" date="2017" name="Int. J. Syst. Evol. Microbiol.">
        <title>Adaptation of Surface-Associated Bacteria to the Open Ocean: A Genomically Distinct Subpopulation of Phaeobacter gallaeciensis Colonizes Pacific Mesozooplankton.</title>
        <authorList>
            <person name="Freese H.M."/>
            <person name="Methner A."/>
            <person name="Overmann J."/>
        </authorList>
    </citation>
    <scope>NUCLEOTIDE SEQUENCE [LARGE SCALE GENOMIC DNA]</scope>
    <source>
        <strain evidence="2 3">P36</strain>
    </source>
</reference>
<reference evidence="2 3" key="2">
    <citation type="journal article" date="2017" name="Genome Biol. Evol.">
        <title>Trajectories and Drivers of Genome Evolution in Surface-Associated Marine Phaeobacter.</title>
        <authorList>
            <person name="Freese H.M."/>
            <person name="Sikorski J."/>
            <person name="Bunk B."/>
            <person name="Scheuner C."/>
            <person name="Meier-Kolthoff J.P."/>
            <person name="Sproer C."/>
            <person name="Gram L."/>
            <person name="Overmann J."/>
        </authorList>
    </citation>
    <scope>NUCLEOTIDE SEQUENCE [LARGE SCALE GENOMIC DNA]</scope>
    <source>
        <strain evidence="2 3">P36</strain>
    </source>
</reference>
<dbReference type="Pfam" id="PF13333">
    <property type="entry name" value="rve_2"/>
    <property type="match status" value="1"/>
</dbReference>
<reference evidence="2 3" key="4">
    <citation type="journal article" date="2018" name="Environ. Microbiol. Rep.">
        <title>Phylogenetic distribution of roseobacticides in the Roseobacter group and their effect on microalgae.</title>
        <authorList>
            <person name="Sonnenschein E.C."/>
            <person name="Phippen C.B."/>
            <person name="Bentzon-Tilia M."/>
            <person name="Rasmussen S.A."/>
            <person name="Nielsen K.F."/>
            <person name="Gram L."/>
        </authorList>
    </citation>
    <scope>NUCLEOTIDE SEQUENCE [LARGE SCALE GENOMIC DNA]</scope>
    <source>
        <strain evidence="2 3">P36</strain>
    </source>
</reference>
<dbReference type="EMBL" id="CP010645">
    <property type="protein sequence ID" value="ATG37769.1"/>
    <property type="molecule type" value="Genomic_DNA"/>
</dbReference>
<protein>
    <submittedName>
        <fullName evidence="2">Transposase</fullName>
    </submittedName>
</protein>
<evidence type="ECO:0000313" key="3">
    <source>
        <dbReference type="Proteomes" id="UP000218891"/>
    </source>
</evidence>
<geneLocation type="plasmid" evidence="2 3">
    <name>pP36_b</name>
</geneLocation>
<accession>A0ABM6PJ54</accession>
<keyword evidence="3" id="KW-1185">Reference proteome</keyword>
<dbReference type="Proteomes" id="UP000218891">
    <property type="component" value="Plasmid pP36_b"/>
</dbReference>
<dbReference type="InterPro" id="IPR001584">
    <property type="entry name" value="Integrase_cat-core"/>
</dbReference>
<gene>
    <name evidence="2" type="ORF">PhaeoP36_03692</name>
</gene>
<dbReference type="PROSITE" id="PS50994">
    <property type="entry name" value="INTEGRASE"/>
    <property type="match status" value="1"/>
</dbReference>
<dbReference type="InterPro" id="IPR050900">
    <property type="entry name" value="Transposase_IS3/IS150/IS904"/>
</dbReference>
<dbReference type="InterPro" id="IPR025948">
    <property type="entry name" value="HTH-like_dom"/>
</dbReference>
<dbReference type="SUPFAM" id="SSF53098">
    <property type="entry name" value="Ribonuclease H-like"/>
    <property type="match status" value="1"/>
</dbReference>
<dbReference type="PANTHER" id="PTHR46889:SF4">
    <property type="entry name" value="TRANSPOSASE INSO FOR INSERTION SEQUENCE ELEMENT IS911B-RELATED"/>
    <property type="match status" value="1"/>
</dbReference>
<evidence type="ECO:0000259" key="1">
    <source>
        <dbReference type="PROSITE" id="PS50994"/>
    </source>
</evidence>
<reference evidence="2 3" key="1">
    <citation type="journal article" date="2017" name="Front. Microbiol.">
        <title>Phaeobacter piscinae sp. nov., a species of the Roseobacter group and potential aquaculture probiont.</title>
        <authorList>
            <person name="Sonnenschein E.C."/>
            <person name="Phippen C.B.W."/>
            <person name="Nielsen K.F."/>
            <person name="Mateiu R.V."/>
            <person name="Melchiorsen J."/>
            <person name="Gram L."/>
            <person name="Overmann J."/>
            <person name="Freese H.M."/>
        </authorList>
    </citation>
    <scope>NUCLEOTIDE SEQUENCE [LARGE SCALE GENOMIC DNA]</scope>
    <source>
        <strain evidence="2 3">P36</strain>
    </source>
</reference>
<organism evidence="2 3">
    <name type="scientific">Phaeobacter piscinae</name>
    <dbReference type="NCBI Taxonomy" id="1580596"/>
    <lineage>
        <taxon>Bacteria</taxon>
        <taxon>Pseudomonadati</taxon>
        <taxon>Pseudomonadota</taxon>
        <taxon>Alphaproteobacteria</taxon>
        <taxon>Rhodobacterales</taxon>
        <taxon>Roseobacteraceae</taxon>
        <taxon>Phaeobacter</taxon>
    </lineage>
</organism>
<dbReference type="Pfam" id="PF13276">
    <property type="entry name" value="HTH_21"/>
    <property type="match status" value="1"/>
</dbReference>
<dbReference type="Gene3D" id="3.30.420.10">
    <property type="entry name" value="Ribonuclease H-like superfamily/Ribonuclease H"/>
    <property type="match status" value="1"/>
</dbReference>
<sequence>MRFQFIAEYCGDLSRAHLCGMMKVSDRGLRAWRSRPPSRRQRRDMILLAHIREQHRLSLGSYGRPRMTQELKELGLQVGQRRVARIMRDNGIQVLRSRKFKRTTDSDHSFNIAPNHLNQDFSATAPNQKWAGDITYIWTREGWAYLSVIIDLYSRRVIGWAISNRMKQDLALRALDMAVALRRPPTDCIHHTDRGAQYCAHEYQKRLRRHKLRPSMSGKGNCFDNSAVESFFKSLKAELIWRNTWQTRRDVEVAVFEYINDGVDAPPGGIAMCHNDRGLNCHAKGEHPWTMLP</sequence>
<dbReference type="PANTHER" id="PTHR46889">
    <property type="entry name" value="TRANSPOSASE INSF FOR INSERTION SEQUENCE IS3B-RELATED"/>
    <property type="match status" value="1"/>
</dbReference>
<dbReference type="NCBIfam" id="NF033516">
    <property type="entry name" value="transpos_IS3"/>
    <property type="match status" value="1"/>
</dbReference>
<dbReference type="Pfam" id="PF00665">
    <property type="entry name" value="rve"/>
    <property type="match status" value="1"/>
</dbReference>
<name>A0ABM6PJ54_9RHOB</name>
<dbReference type="InterPro" id="IPR012337">
    <property type="entry name" value="RNaseH-like_sf"/>
</dbReference>
<evidence type="ECO:0000313" key="2">
    <source>
        <dbReference type="EMBL" id="ATG37769.1"/>
    </source>
</evidence>
<proteinExistence type="predicted"/>
<feature type="domain" description="Integrase catalytic" evidence="1">
    <location>
        <begin position="122"/>
        <end position="239"/>
    </location>
</feature>
<keyword evidence="2" id="KW-0614">Plasmid</keyword>
<dbReference type="InterPro" id="IPR036397">
    <property type="entry name" value="RNaseH_sf"/>
</dbReference>